<sequence>MGQDPALQGLDGDQDDGRSGLFLQLVEGGQPQGHSGRVRGERGVGRNLEAGIDQDRQSGEQADILGQRFKLFVRGDDTAYTSAQSGRGPGKKKGCTTTVQPADVGSFPVGQ</sequence>
<feature type="region of interest" description="Disordered" evidence="1">
    <location>
        <begin position="80"/>
        <end position="111"/>
    </location>
</feature>
<gene>
    <name evidence="2" type="ORF">GF1_32370</name>
</gene>
<evidence type="ECO:0000256" key="1">
    <source>
        <dbReference type="SAM" id="MobiDB-lite"/>
    </source>
</evidence>
<keyword evidence="3" id="KW-1185">Reference proteome</keyword>
<accession>A0A915U3W0</accession>
<evidence type="ECO:0000313" key="3">
    <source>
        <dbReference type="Proteomes" id="UP001063350"/>
    </source>
</evidence>
<protein>
    <submittedName>
        <fullName evidence="2">Uncharacterized protein</fullName>
    </submittedName>
</protein>
<dbReference type="AlphaFoldDB" id="A0A915U3W0"/>
<feature type="compositionally biased region" description="Low complexity" evidence="1">
    <location>
        <begin position="1"/>
        <end position="11"/>
    </location>
</feature>
<feature type="region of interest" description="Disordered" evidence="1">
    <location>
        <begin position="1"/>
        <end position="20"/>
    </location>
</feature>
<dbReference type="EMBL" id="AP024233">
    <property type="protein sequence ID" value="BCO10861.1"/>
    <property type="molecule type" value="Genomic_DNA"/>
</dbReference>
<name>A0A915U3W0_9BACT</name>
<feature type="region of interest" description="Disordered" evidence="1">
    <location>
        <begin position="27"/>
        <end position="61"/>
    </location>
</feature>
<reference evidence="2" key="1">
    <citation type="submission" date="2020-12" db="EMBL/GenBank/DDBJ databases">
        <title>Desulfobium dissulfuricans gen. nov., sp. nov., a novel mesophilic, sulfate-reducing bacterium isolated from a deep-sea hydrothermal vent.</title>
        <authorList>
            <person name="Hashimoto Y."/>
            <person name="Tame A."/>
            <person name="Sawayama S."/>
            <person name="Miyazaki J."/>
            <person name="Takai K."/>
            <person name="Nakagawa S."/>
        </authorList>
    </citation>
    <scope>NUCLEOTIDE SEQUENCE</scope>
    <source>
        <strain evidence="2">GF1</strain>
    </source>
</reference>
<dbReference type="KEGG" id="ddu:GF1_32370"/>
<organism evidence="2 3">
    <name type="scientific">Desulfolithobacter dissulfuricans</name>
    <dbReference type="NCBI Taxonomy" id="2795293"/>
    <lineage>
        <taxon>Bacteria</taxon>
        <taxon>Pseudomonadati</taxon>
        <taxon>Thermodesulfobacteriota</taxon>
        <taxon>Desulfobulbia</taxon>
        <taxon>Desulfobulbales</taxon>
        <taxon>Desulfobulbaceae</taxon>
        <taxon>Desulfolithobacter</taxon>
    </lineage>
</organism>
<proteinExistence type="predicted"/>
<evidence type="ECO:0000313" key="2">
    <source>
        <dbReference type="EMBL" id="BCO10861.1"/>
    </source>
</evidence>
<dbReference type="Proteomes" id="UP001063350">
    <property type="component" value="Chromosome"/>
</dbReference>